<evidence type="ECO:0000313" key="1">
    <source>
        <dbReference type="EMBL" id="KAK8479714.1"/>
    </source>
</evidence>
<accession>A0ABR1ZH07</accession>
<organism evidence="1 2">
    <name type="scientific">Hibiscus sabdariffa</name>
    <name type="common">roselle</name>
    <dbReference type="NCBI Taxonomy" id="183260"/>
    <lineage>
        <taxon>Eukaryota</taxon>
        <taxon>Viridiplantae</taxon>
        <taxon>Streptophyta</taxon>
        <taxon>Embryophyta</taxon>
        <taxon>Tracheophyta</taxon>
        <taxon>Spermatophyta</taxon>
        <taxon>Magnoliopsida</taxon>
        <taxon>eudicotyledons</taxon>
        <taxon>Gunneridae</taxon>
        <taxon>Pentapetalae</taxon>
        <taxon>rosids</taxon>
        <taxon>malvids</taxon>
        <taxon>Malvales</taxon>
        <taxon>Malvaceae</taxon>
        <taxon>Malvoideae</taxon>
        <taxon>Hibiscus</taxon>
    </lineage>
</organism>
<dbReference type="EMBL" id="JBBPBN010001134">
    <property type="protein sequence ID" value="KAK8479714.1"/>
    <property type="molecule type" value="Genomic_DNA"/>
</dbReference>
<sequence>MTLNRRSYRPHISSPLEARVEEDLKEDGFGLYCFFCLLDFSGVCRSMFVPSLNFISVVGRGLTSHSMEVERNILGSSKALPGNAIVEDIRNMLSREWSVIVRRVLRETNKMIAALATLPRDQPHEVLLFDTPPTFIVSLVITDQHGNSSDMVDV</sequence>
<proteinExistence type="predicted"/>
<evidence type="ECO:0008006" key="3">
    <source>
        <dbReference type="Google" id="ProtNLM"/>
    </source>
</evidence>
<gene>
    <name evidence="1" type="ORF">V6N11_066633</name>
</gene>
<dbReference type="Proteomes" id="UP001396334">
    <property type="component" value="Unassembled WGS sequence"/>
</dbReference>
<name>A0ABR1ZH07_9ROSI</name>
<protein>
    <recommendedName>
        <fullName evidence="3">RNase H type-1 domain-containing protein</fullName>
    </recommendedName>
</protein>
<comment type="caution">
    <text evidence="1">The sequence shown here is derived from an EMBL/GenBank/DDBJ whole genome shotgun (WGS) entry which is preliminary data.</text>
</comment>
<evidence type="ECO:0000313" key="2">
    <source>
        <dbReference type="Proteomes" id="UP001396334"/>
    </source>
</evidence>
<reference evidence="1 2" key="1">
    <citation type="journal article" date="2024" name="G3 (Bethesda)">
        <title>Genome assembly of Hibiscus sabdariffa L. provides insights into metabolisms of medicinal natural products.</title>
        <authorList>
            <person name="Kim T."/>
        </authorList>
    </citation>
    <scope>NUCLEOTIDE SEQUENCE [LARGE SCALE GENOMIC DNA]</scope>
    <source>
        <strain evidence="1">TK-2024</strain>
        <tissue evidence="1">Old leaves</tissue>
    </source>
</reference>
<keyword evidence="2" id="KW-1185">Reference proteome</keyword>